<reference evidence="4" key="1">
    <citation type="submission" date="2015-08" db="UniProtKB">
        <authorList>
            <consortium name="WormBaseParasite"/>
        </authorList>
    </citation>
    <scope>IDENTIFICATION</scope>
</reference>
<dbReference type="InterPro" id="IPR004345">
    <property type="entry name" value="TB2_DP1_HVA22"/>
</dbReference>
<dbReference type="Proteomes" id="UP000035681">
    <property type="component" value="Unplaced"/>
</dbReference>
<dbReference type="PANTHER" id="PTHR12300">
    <property type="entry name" value="HVA22-LIKE PROTEINS"/>
    <property type="match status" value="1"/>
</dbReference>
<sequence length="183" mass="21170">MSSDLKAQDTTNMASSTTNGETSTRDINKVHNDIVKELYKDHHPVLTSIFKKYEEVSGKGRETLLYGVCGVVALYLILGSAAQFLCNMIGFAYPCYKSIQAVKTTEKEDDTRWLMYWCVFGWFSCIDFFADSMFGWFPLYYLLKTIFLLYLALPFTDGSIYFYKRFAEPLYEKIHAFCEKKAE</sequence>
<feature type="transmembrane region" description="Helical" evidence="1">
    <location>
        <begin position="114"/>
        <end position="134"/>
    </location>
</feature>
<feature type="transmembrane region" description="Helical" evidence="1">
    <location>
        <begin position="140"/>
        <end position="163"/>
    </location>
</feature>
<proteinExistence type="inferred from homology"/>
<name>A0A0K0EIV4_STRER</name>
<keyword evidence="3" id="KW-1185">Reference proteome</keyword>
<dbReference type="AlphaFoldDB" id="A0A0K0EIV4"/>
<feature type="region of interest" description="Disordered" evidence="2">
    <location>
        <begin position="1"/>
        <end position="24"/>
    </location>
</feature>
<accession>A0A0K0EIV4</accession>
<dbReference type="PANTHER" id="PTHR12300:SF34">
    <property type="entry name" value="RECEPTOR EXPRESSION-ENHANCING PROTEIN"/>
    <property type="match status" value="1"/>
</dbReference>
<comment type="similarity">
    <text evidence="1">Belongs to the DP1 family.</text>
</comment>
<feature type="compositionally biased region" description="Polar residues" evidence="2">
    <location>
        <begin position="1"/>
        <end position="22"/>
    </location>
</feature>
<dbReference type="WBParaSite" id="TCONS_00005264.p1">
    <property type="protein sequence ID" value="TCONS_00005264.p1"/>
    <property type="gene ID" value="XLOC_003591"/>
</dbReference>
<comment type="subcellular location">
    <subcellularLocation>
        <location evidence="1">Membrane</location>
        <topology evidence="1">Multi-pass membrane protein</topology>
    </subcellularLocation>
</comment>
<keyword evidence="1" id="KW-1133">Transmembrane helix</keyword>
<keyword evidence="1" id="KW-0812">Transmembrane</keyword>
<evidence type="ECO:0000313" key="3">
    <source>
        <dbReference type="Proteomes" id="UP000035681"/>
    </source>
</evidence>
<dbReference type="Pfam" id="PF03134">
    <property type="entry name" value="TB2_DP1_HVA22"/>
    <property type="match status" value="1"/>
</dbReference>
<organism evidence="4">
    <name type="scientific">Strongyloides stercoralis</name>
    <name type="common">Threadworm</name>
    <dbReference type="NCBI Taxonomy" id="6248"/>
    <lineage>
        <taxon>Eukaryota</taxon>
        <taxon>Metazoa</taxon>
        <taxon>Ecdysozoa</taxon>
        <taxon>Nematoda</taxon>
        <taxon>Chromadorea</taxon>
        <taxon>Rhabditida</taxon>
        <taxon>Tylenchina</taxon>
        <taxon>Panagrolaimomorpha</taxon>
        <taxon>Strongyloidoidea</taxon>
        <taxon>Strongyloididae</taxon>
        <taxon>Strongyloides</taxon>
    </lineage>
</organism>
<feature type="transmembrane region" description="Helical" evidence="1">
    <location>
        <begin position="64"/>
        <end position="93"/>
    </location>
</feature>
<evidence type="ECO:0000256" key="1">
    <source>
        <dbReference type="RuleBase" id="RU362006"/>
    </source>
</evidence>
<dbReference type="STRING" id="6248.A0A0K0EIV4"/>
<protein>
    <recommendedName>
        <fullName evidence="1">Receptor expression-enhancing protein</fullName>
    </recommendedName>
</protein>
<keyword evidence="1" id="KW-0472">Membrane</keyword>
<dbReference type="WBParaSite" id="SSTP_0000941000.1">
    <property type="protein sequence ID" value="SSTP_0000941000.1"/>
    <property type="gene ID" value="SSTP_0000941000"/>
</dbReference>
<evidence type="ECO:0000256" key="2">
    <source>
        <dbReference type="SAM" id="MobiDB-lite"/>
    </source>
</evidence>
<dbReference type="GO" id="GO:0016020">
    <property type="term" value="C:membrane"/>
    <property type="evidence" value="ECO:0007669"/>
    <property type="project" value="UniProtKB-SubCell"/>
</dbReference>
<evidence type="ECO:0000313" key="4">
    <source>
        <dbReference type="WBParaSite" id="SSTP_0000941000.1"/>
    </source>
</evidence>